<dbReference type="Proteomes" id="UP000321424">
    <property type="component" value="Unassembled WGS sequence"/>
</dbReference>
<evidence type="ECO:0000256" key="8">
    <source>
        <dbReference type="ARBA" id="ARBA00023136"/>
    </source>
</evidence>
<dbReference type="HAMAP" id="MF_00161">
    <property type="entry name" value="LspA"/>
    <property type="match status" value="1"/>
</dbReference>
<evidence type="ECO:0000313" key="11">
    <source>
        <dbReference type="EMBL" id="GEM36489.1"/>
    </source>
</evidence>
<keyword evidence="2 9" id="KW-1003">Cell membrane</keyword>
<proteinExistence type="inferred from homology"/>
<organism evidence="11 12">
    <name type="scientific">Nocardia ninae NBRC 108245</name>
    <dbReference type="NCBI Taxonomy" id="1210091"/>
    <lineage>
        <taxon>Bacteria</taxon>
        <taxon>Bacillati</taxon>
        <taxon>Actinomycetota</taxon>
        <taxon>Actinomycetes</taxon>
        <taxon>Mycobacteriales</taxon>
        <taxon>Nocardiaceae</taxon>
        <taxon>Nocardia</taxon>
    </lineage>
</organism>
<dbReference type="AlphaFoldDB" id="A0A511M7A1"/>
<comment type="catalytic activity">
    <reaction evidence="9">
        <text>Release of signal peptides from bacterial membrane prolipoproteins. Hydrolyzes -Xaa-Yaa-Zaa-|-(S,diacylglyceryl)Cys-, in which Xaa is hydrophobic (preferably Leu), and Yaa (Ala or Ser) and Zaa (Gly or Ala) have small, neutral side chains.</text>
        <dbReference type="EC" id="3.4.23.36"/>
    </reaction>
</comment>
<keyword evidence="7 9" id="KW-1133">Transmembrane helix</keyword>
<feature type="transmembrane region" description="Helical" evidence="9">
    <location>
        <begin position="135"/>
        <end position="155"/>
    </location>
</feature>
<comment type="similarity">
    <text evidence="1 9 10">Belongs to the peptidase A8 family.</text>
</comment>
<keyword evidence="6 9" id="KW-0378">Hydrolase</keyword>
<dbReference type="PRINTS" id="PR00781">
    <property type="entry name" value="LIPOSIGPTASE"/>
</dbReference>
<evidence type="ECO:0000256" key="9">
    <source>
        <dbReference type="HAMAP-Rule" id="MF_00161"/>
    </source>
</evidence>
<comment type="caution">
    <text evidence="11">The sequence shown here is derived from an EMBL/GenBank/DDBJ whole genome shotgun (WGS) entry which is preliminary data.</text>
</comment>
<evidence type="ECO:0000313" key="12">
    <source>
        <dbReference type="Proteomes" id="UP000321424"/>
    </source>
</evidence>
<evidence type="ECO:0000256" key="1">
    <source>
        <dbReference type="ARBA" id="ARBA00006139"/>
    </source>
</evidence>
<evidence type="ECO:0000256" key="3">
    <source>
        <dbReference type="ARBA" id="ARBA00022670"/>
    </source>
</evidence>
<keyword evidence="3 9" id="KW-0645">Protease</keyword>
<dbReference type="Pfam" id="PF01252">
    <property type="entry name" value="Peptidase_A8"/>
    <property type="match status" value="1"/>
</dbReference>
<dbReference type="EC" id="3.4.23.36" evidence="9"/>
<comment type="subcellular location">
    <subcellularLocation>
        <location evidence="9">Cell membrane</location>
        <topology evidence="9">Multi-pass membrane protein</topology>
    </subcellularLocation>
</comment>
<dbReference type="GO" id="GO:0005886">
    <property type="term" value="C:plasma membrane"/>
    <property type="evidence" value="ECO:0007669"/>
    <property type="project" value="UniProtKB-SubCell"/>
</dbReference>
<keyword evidence="11" id="KW-0449">Lipoprotein</keyword>
<evidence type="ECO:0000256" key="10">
    <source>
        <dbReference type="RuleBase" id="RU004181"/>
    </source>
</evidence>
<keyword evidence="4 9" id="KW-0812">Transmembrane</keyword>
<reference evidence="11 12" key="1">
    <citation type="submission" date="2019-07" db="EMBL/GenBank/DDBJ databases">
        <title>Whole genome shotgun sequence of Nocardia ninae NBRC 108245.</title>
        <authorList>
            <person name="Hosoyama A."/>
            <person name="Uohara A."/>
            <person name="Ohji S."/>
            <person name="Ichikawa N."/>
        </authorList>
    </citation>
    <scope>NUCLEOTIDE SEQUENCE [LARGE SCALE GENOMIC DNA]</scope>
    <source>
        <strain evidence="11 12">NBRC 108245</strain>
    </source>
</reference>
<keyword evidence="5 9" id="KW-0064">Aspartyl protease</keyword>
<evidence type="ECO:0000256" key="7">
    <source>
        <dbReference type="ARBA" id="ARBA00022989"/>
    </source>
</evidence>
<feature type="transmembrane region" description="Helical" evidence="9">
    <location>
        <begin position="70"/>
        <end position="90"/>
    </location>
</feature>
<keyword evidence="8 9" id="KW-0472">Membrane</keyword>
<dbReference type="PANTHER" id="PTHR33695:SF1">
    <property type="entry name" value="LIPOPROTEIN SIGNAL PEPTIDASE"/>
    <property type="match status" value="1"/>
</dbReference>
<dbReference type="GO" id="GO:0006508">
    <property type="term" value="P:proteolysis"/>
    <property type="evidence" value="ECO:0007669"/>
    <property type="project" value="UniProtKB-KW"/>
</dbReference>
<comment type="pathway">
    <text evidence="9">Protein modification; lipoprotein biosynthesis (signal peptide cleavage).</text>
</comment>
<name>A0A511M7A1_9NOCA</name>
<comment type="caution">
    <text evidence="9">Lacks conserved residue(s) required for the propagation of feature annotation.</text>
</comment>
<evidence type="ECO:0000256" key="2">
    <source>
        <dbReference type="ARBA" id="ARBA00022475"/>
    </source>
</evidence>
<comment type="function">
    <text evidence="9">This protein specifically catalyzes the removal of signal peptides from prolipoproteins.</text>
</comment>
<dbReference type="RefSeq" id="WP_147128743.1">
    <property type="nucleotide sequence ID" value="NZ_BJXA01000003.1"/>
</dbReference>
<accession>A0A511M7A1</accession>
<protein>
    <recommendedName>
        <fullName evidence="9">Lipoprotein signal peptidase</fullName>
        <ecNumber evidence="9">3.4.23.36</ecNumber>
    </recommendedName>
    <alternativeName>
        <fullName evidence="9">Prolipoprotein signal peptidase</fullName>
    </alternativeName>
    <alternativeName>
        <fullName evidence="9">Signal peptidase II</fullName>
        <shortName evidence="9">SPase II</shortName>
    </alternativeName>
</protein>
<evidence type="ECO:0000256" key="6">
    <source>
        <dbReference type="ARBA" id="ARBA00022801"/>
    </source>
</evidence>
<keyword evidence="12" id="KW-1185">Reference proteome</keyword>
<feature type="active site" evidence="9">
    <location>
        <position position="125"/>
    </location>
</feature>
<dbReference type="EMBL" id="BJXA01000003">
    <property type="protein sequence ID" value="GEM36489.1"/>
    <property type="molecule type" value="Genomic_DNA"/>
</dbReference>
<dbReference type="InterPro" id="IPR001872">
    <property type="entry name" value="Peptidase_A8"/>
</dbReference>
<evidence type="ECO:0000256" key="5">
    <source>
        <dbReference type="ARBA" id="ARBA00022750"/>
    </source>
</evidence>
<dbReference type="GO" id="GO:0004190">
    <property type="term" value="F:aspartic-type endopeptidase activity"/>
    <property type="evidence" value="ECO:0007669"/>
    <property type="project" value="UniProtKB-UniRule"/>
</dbReference>
<feature type="active site" evidence="9">
    <location>
        <position position="139"/>
    </location>
</feature>
<dbReference type="OrthoDB" id="4308908at2"/>
<gene>
    <name evidence="9 11" type="primary">lspA</name>
    <name evidence="11" type="ORF">NN4_10080</name>
</gene>
<dbReference type="UniPathway" id="UPA00665"/>
<dbReference type="PROSITE" id="PS00855">
    <property type="entry name" value="SPASE_II"/>
    <property type="match status" value="1"/>
</dbReference>
<dbReference type="PANTHER" id="PTHR33695">
    <property type="entry name" value="LIPOPROTEIN SIGNAL PEPTIDASE"/>
    <property type="match status" value="1"/>
</dbReference>
<feature type="transmembrane region" description="Helical" evidence="9">
    <location>
        <begin position="97"/>
        <end position="115"/>
    </location>
</feature>
<sequence length="168" mass="17501">MTVAAASTRPRNARKIGLIATAAGFAGVDLAAKAWAVRGLDSAPIDAWPVNLRLAFNSGAAFSIADDSPAWVMVAVTAAITVAVAIAGWRIAPRAGIGCRMGLAAILGGATANVIDRIPDGKVTDYLHTGWWPTFNLADTFIVLGAITLVTLTMFGDPHERQELSSDD</sequence>
<evidence type="ECO:0000256" key="4">
    <source>
        <dbReference type="ARBA" id="ARBA00022692"/>
    </source>
</evidence>